<organism evidence="1 2">
    <name type="scientific">Dethiosulfovibrio peptidovorans DSM 11002</name>
    <dbReference type="NCBI Taxonomy" id="469381"/>
    <lineage>
        <taxon>Bacteria</taxon>
        <taxon>Thermotogati</taxon>
        <taxon>Synergistota</taxon>
        <taxon>Synergistia</taxon>
        <taxon>Synergistales</taxon>
        <taxon>Dethiosulfovibrionaceae</taxon>
        <taxon>Dethiosulfovibrio</taxon>
    </lineage>
</organism>
<reference evidence="1 2" key="1">
    <citation type="journal article" date="2010" name="Stand. Genomic Sci.">
        <title>Permanent draft genome sequence of Dethiosulfovibrio peptidovorans type strain (SEBR 4207).</title>
        <authorList>
            <person name="Labutti K."/>
            <person name="Mayilraj S."/>
            <person name="Clum A."/>
            <person name="Lucas S."/>
            <person name="Glavina Del Rio T."/>
            <person name="Nolan M."/>
            <person name="Tice H."/>
            <person name="Cheng J.F."/>
            <person name="Pitluck S."/>
            <person name="Liolios K."/>
            <person name="Ivanova N."/>
            <person name="Mavromatis K."/>
            <person name="Mikhailova N."/>
            <person name="Pati A."/>
            <person name="Goodwin L."/>
            <person name="Chen A."/>
            <person name="Palaniappan K."/>
            <person name="Land M."/>
            <person name="Hauser L."/>
            <person name="Chang Y.J."/>
            <person name="Jeffries C.D."/>
            <person name="Rohde M."/>
            <person name="Spring S."/>
            <person name="Goker M."/>
            <person name="Woyke T."/>
            <person name="Bristow J."/>
            <person name="Eisen J.A."/>
            <person name="Markowitz V."/>
            <person name="Hugenholtz P."/>
            <person name="Kyrpides N.C."/>
            <person name="Klenk H.P."/>
            <person name="Lapidus A."/>
        </authorList>
    </citation>
    <scope>NUCLEOTIDE SEQUENCE [LARGE SCALE GENOMIC DNA]</scope>
    <source>
        <strain evidence="1 2">DSM 11002</strain>
    </source>
</reference>
<dbReference type="SUPFAM" id="SSF141868">
    <property type="entry name" value="EAL domain-like"/>
    <property type="match status" value="1"/>
</dbReference>
<gene>
    <name evidence="1" type="ORF">Dpep_1177</name>
</gene>
<dbReference type="InterPro" id="IPR035919">
    <property type="entry name" value="EAL_sf"/>
</dbReference>
<protein>
    <submittedName>
        <fullName evidence="1">Diguanylate phosphodiesterase</fullName>
    </submittedName>
</protein>
<name>D2Z6V6_9BACT</name>
<dbReference type="OrthoDB" id="5197832at2"/>
<dbReference type="PaxDb" id="469381-Dpep_1177"/>
<proteinExistence type="predicted"/>
<evidence type="ECO:0000313" key="1">
    <source>
        <dbReference type="EMBL" id="EFC91203.1"/>
    </source>
</evidence>
<dbReference type="STRING" id="469381.Dpep_1177"/>
<dbReference type="Proteomes" id="UP000006427">
    <property type="component" value="Unassembled WGS sequence"/>
</dbReference>
<dbReference type="EMBL" id="ABTR02000001">
    <property type="protein sequence ID" value="EFC91203.1"/>
    <property type="molecule type" value="Genomic_DNA"/>
</dbReference>
<evidence type="ECO:0000313" key="2">
    <source>
        <dbReference type="Proteomes" id="UP000006427"/>
    </source>
</evidence>
<sequence>MSGATILEIFLSCALEEFLRRNGVKTVFQPVVDFFGAKIWGYEALSRGVPPSSTTWWSWTGRNRWD</sequence>
<accession>D2Z6V6</accession>
<comment type="caution">
    <text evidence="1">The sequence shown here is derived from an EMBL/GenBank/DDBJ whole genome shotgun (WGS) entry which is preliminary data.</text>
</comment>
<keyword evidence="2" id="KW-1185">Reference proteome</keyword>
<dbReference type="AlphaFoldDB" id="D2Z6V6"/>
<dbReference type="RefSeq" id="WP_005660455.1">
    <property type="nucleotide sequence ID" value="NZ_ABTR02000001.1"/>
</dbReference>